<dbReference type="RefSeq" id="XP_014676796.1">
    <property type="nucleotide sequence ID" value="XM_014821310.1"/>
</dbReference>
<feature type="region of interest" description="Disordered" evidence="8">
    <location>
        <begin position="217"/>
        <end position="248"/>
    </location>
</feature>
<keyword evidence="2" id="KW-0217">Developmental protein</keyword>
<accession>A0ABM1EX75</accession>
<dbReference type="PANTHER" id="PTHR24340">
    <property type="entry name" value="HOMEOBOX PROTEIN NKX"/>
    <property type="match status" value="1"/>
</dbReference>
<evidence type="ECO:0000256" key="5">
    <source>
        <dbReference type="ARBA" id="ARBA00023242"/>
    </source>
</evidence>
<evidence type="ECO:0000256" key="6">
    <source>
        <dbReference type="PROSITE-ProRule" id="PRU00108"/>
    </source>
</evidence>
<organism evidence="10 11">
    <name type="scientific">Priapulus caudatus</name>
    <name type="common">Priapulid worm</name>
    <dbReference type="NCBI Taxonomy" id="37621"/>
    <lineage>
        <taxon>Eukaryota</taxon>
        <taxon>Metazoa</taxon>
        <taxon>Ecdysozoa</taxon>
        <taxon>Scalidophora</taxon>
        <taxon>Priapulida</taxon>
        <taxon>Priapulimorpha</taxon>
        <taxon>Priapulimorphida</taxon>
        <taxon>Priapulidae</taxon>
        <taxon>Priapulus</taxon>
    </lineage>
</organism>
<evidence type="ECO:0000256" key="2">
    <source>
        <dbReference type="ARBA" id="ARBA00022473"/>
    </source>
</evidence>
<keyword evidence="3 6" id="KW-0238">DNA-binding</keyword>
<dbReference type="PRINTS" id="PR00024">
    <property type="entry name" value="HOMEOBOX"/>
</dbReference>
<proteinExistence type="predicted"/>
<keyword evidence="5 6" id="KW-0539">Nucleus</keyword>
<dbReference type="Proteomes" id="UP000695022">
    <property type="component" value="Unplaced"/>
</dbReference>
<dbReference type="PANTHER" id="PTHR24340:SF41">
    <property type="entry name" value="MUSCLE-SPECIFIC HOMEOBOX PROTEIN TINMAN-RELATED"/>
    <property type="match status" value="1"/>
</dbReference>
<dbReference type="InterPro" id="IPR020479">
    <property type="entry name" value="HD_metazoa"/>
</dbReference>
<dbReference type="PROSITE" id="PS00027">
    <property type="entry name" value="HOMEOBOX_1"/>
    <property type="match status" value="1"/>
</dbReference>
<evidence type="ECO:0000256" key="7">
    <source>
        <dbReference type="RuleBase" id="RU000682"/>
    </source>
</evidence>
<keyword evidence="10" id="KW-1185">Reference proteome</keyword>
<evidence type="ECO:0000259" key="9">
    <source>
        <dbReference type="PROSITE" id="PS50071"/>
    </source>
</evidence>
<dbReference type="GeneID" id="106816685"/>
<dbReference type="PROSITE" id="PS50071">
    <property type="entry name" value="HOMEOBOX_2"/>
    <property type="match status" value="1"/>
</dbReference>
<evidence type="ECO:0000256" key="4">
    <source>
        <dbReference type="ARBA" id="ARBA00023155"/>
    </source>
</evidence>
<dbReference type="SMART" id="SM00389">
    <property type="entry name" value="HOX"/>
    <property type="match status" value="1"/>
</dbReference>
<protein>
    <submittedName>
        <fullName evidence="11">Homeobox protein Nkx-2.1-like</fullName>
    </submittedName>
</protein>
<name>A0ABM1EX75_PRICU</name>
<comment type="subcellular location">
    <subcellularLocation>
        <location evidence="1 6 7">Nucleus</location>
    </subcellularLocation>
</comment>
<keyword evidence="4 6" id="KW-0371">Homeobox</keyword>
<dbReference type="SUPFAM" id="SSF46689">
    <property type="entry name" value="Homeodomain-like"/>
    <property type="match status" value="1"/>
</dbReference>
<feature type="compositionally biased region" description="Polar residues" evidence="8">
    <location>
        <begin position="295"/>
        <end position="316"/>
    </location>
</feature>
<dbReference type="Gene3D" id="1.10.10.60">
    <property type="entry name" value="Homeodomain-like"/>
    <property type="match status" value="1"/>
</dbReference>
<dbReference type="InterPro" id="IPR001356">
    <property type="entry name" value="HD"/>
</dbReference>
<dbReference type="InterPro" id="IPR050394">
    <property type="entry name" value="Homeobox_NK-like"/>
</dbReference>
<feature type="domain" description="Homeobox" evidence="9">
    <location>
        <begin position="157"/>
        <end position="217"/>
    </location>
</feature>
<gene>
    <name evidence="11" type="primary">LOC106816685</name>
</gene>
<feature type="DNA-binding region" description="Homeobox" evidence="6">
    <location>
        <begin position="159"/>
        <end position="218"/>
    </location>
</feature>
<evidence type="ECO:0000256" key="1">
    <source>
        <dbReference type="ARBA" id="ARBA00004123"/>
    </source>
</evidence>
<reference evidence="11" key="1">
    <citation type="submission" date="2025-08" db="UniProtKB">
        <authorList>
            <consortium name="RefSeq"/>
        </authorList>
    </citation>
    <scope>IDENTIFICATION</scope>
</reference>
<dbReference type="InterPro" id="IPR017970">
    <property type="entry name" value="Homeobox_CS"/>
</dbReference>
<feature type="region of interest" description="Disordered" evidence="8">
    <location>
        <begin position="267"/>
        <end position="316"/>
    </location>
</feature>
<dbReference type="CDD" id="cd00086">
    <property type="entry name" value="homeodomain"/>
    <property type="match status" value="1"/>
</dbReference>
<feature type="compositionally biased region" description="Basic and acidic residues" evidence="8">
    <location>
        <begin position="217"/>
        <end position="228"/>
    </location>
</feature>
<evidence type="ECO:0000313" key="10">
    <source>
        <dbReference type="Proteomes" id="UP000695022"/>
    </source>
</evidence>
<evidence type="ECO:0000313" key="11">
    <source>
        <dbReference type="RefSeq" id="XP_014676796.1"/>
    </source>
</evidence>
<dbReference type="Pfam" id="PF00046">
    <property type="entry name" value="Homeodomain"/>
    <property type="match status" value="1"/>
</dbReference>
<sequence>MSLSPKHTPFSVTDILNPLAEENYRKTFESAIPPLMPNYRPTINSSTHQPHQSSLTVNNMNVPVTSPYHMHVPQLSHHSSFPSQYCNGAELSHYGDPTGLAVRHSSTGWYTANPDPRFAISRLMSHSSGMNMNMSSTVSALNGIDGGMHKGMQFPLTQRRKRRVLFTQAQVYELERRFKQQKYLSAPEREHLASLINLTPTQVKIWFQNHRYKCKRATKDKQMQEHQHSGQQGGAAGGGAQGGQQSPRRVAVPVLVKDGKPCTAGLGGADAGMQASQAASHRHGQHAAAMPQAMTPDNSVNSGAHQSPVTAASMQSSMTNHLTSSINYNAVAGMSSADVVASYIPSLTHRAW</sequence>
<feature type="compositionally biased region" description="Gly residues" evidence="8">
    <location>
        <begin position="231"/>
        <end position="242"/>
    </location>
</feature>
<evidence type="ECO:0000256" key="8">
    <source>
        <dbReference type="SAM" id="MobiDB-lite"/>
    </source>
</evidence>
<dbReference type="InterPro" id="IPR009057">
    <property type="entry name" value="Homeodomain-like_sf"/>
</dbReference>
<evidence type="ECO:0000256" key="3">
    <source>
        <dbReference type="ARBA" id="ARBA00023125"/>
    </source>
</evidence>